<dbReference type="Gene3D" id="3.30.70.100">
    <property type="match status" value="1"/>
</dbReference>
<keyword evidence="2" id="KW-1185">Reference proteome</keyword>
<dbReference type="PANTHER" id="PTHR35756:SF1">
    <property type="entry name" value="OS05G0337400 PROTEIN"/>
    <property type="match status" value="1"/>
</dbReference>
<evidence type="ECO:0000313" key="1">
    <source>
        <dbReference type="EMBL" id="CAH9088873.1"/>
    </source>
</evidence>
<gene>
    <name evidence="1" type="ORF">CEPIT_LOCUS10633</name>
</gene>
<protein>
    <recommendedName>
        <fullName evidence="3">HMA domain-containing protein</fullName>
    </recommendedName>
</protein>
<comment type="caution">
    <text evidence="1">The sequence shown here is derived from an EMBL/GenBank/DDBJ whole genome shotgun (WGS) entry which is preliminary data.</text>
</comment>
<dbReference type="Proteomes" id="UP001152523">
    <property type="component" value="Unassembled WGS sequence"/>
</dbReference>
<dbReference type="EMBL" id="CAMAPF010000060">
    <property type="protein sequence ID" value="CAH9088873.1"/>
    <property type="molecule type" value="Genomic_DNA"/>
</dbReference>
<sequence>MATTVSSFVFSGANSRFLLSHPIDSSRPLPLHRLRLQNRCAIATFYSPAPSMLYRCSRKKIIRSFKEETSVPEAAAEGEDASSSPQAIADETVSVPVSPSDALTMFFRAEGTMNDALIPQVTKALEEIEGISDLKVQVAESMASVELTKQTVIQATGVASSLVETIQGSGFKLQTLNLSFKDGEDL</sequence>
<dbReference type="AlphaFoldDB" id="A0AAV0CYU7"/>
<reference evidence="1" key="1">
    <citation type="submission" date="2022-07" db="EMBL/GenBank/DDBJ databases">
        <authorList>
            <person name="Macas J."/>
            <person name="Novak P."/>
            <person name="Neumann P."/>
        </authorList>
    </citation>
    <scope>NUCLEOTIDE SEQUENCE</scope>
</reference>
<evidence type="ECO:0008006" key="3">
    <source>
        <dbReference type="Google" id="ProtNLM"/>
    </source>
</evidence>
<name>A0AAV0CYU7_9ASTE</name>
<dbReference type="GO" id="GO:0009507">
    <property type="term" value="C:chloroplast"/>
    <property type="evidence" value="ECO:0007669"/>
    <property type="project" value="TreeGrafter"/>
</dbReference>
<evidence type="ECO:0000313" key="2">
    <source>
        <dbReference type="Proteomes" id="UP001152523"/>
    </source>
</evidence>
<proteinExistence type="predicted"/>
<organism evidence="1 2">
    <name type="scientific">Cuscuta epithymum</name>
    <dbReference type="NCBI Taxonomy" id="186058"/>
    <lineage>
        <taxon>Eukaryota</taxon>
        <taxon>Viridiplantae</taxon>
        <taxon>Streptophyta</taxon>
        <taxon>Embryophyta</taxon>
        <taxon>Tracheophyta</taxon>
        <taxon>Spermatophyta</taxon>
        <taxon>Magnoliopsida</taxon>
        <taxon>eudicotyledons</taxon>
        <taxon>Gunneridae</taxon>
        <taxon>Pentapetalae</taxon>
        <taxon>asterids</taxon>
        <taxon>lamiids</taxon>
        <taxon>Solanales</taxon>
        <taxon>Convolvulaceae</taxon>
        <taxon>Cuscuteae</taxon>
        <taxon>Cuscuta</taxon>
        <taxon>Cuscuta subgen. Cuscuta</taxon>
    </lineage>
</organism>
<accession>A0AAV0CYU7</accession>
<dbReference type="PANTHER" id="PTHR35756">
    <property type="entry name" value="OS05G0337400 PROTEIN"/>
    <property type="match status" value="1"/>
</dbReference>